<reference evidence="2" key="2">
    <citation type="submission" date="2008-04" db="EMBL/GenBank/DDBJ databases">
        <title>Draft genome sequence of Providencia stuartii(ATCC 25827).</title>
        <authorList>
            <person name="Sudarsanam P."/>
            <person name="Ley R."/>
            <person name="Guruge J."/>
            <person name="Turnbaugh P.J."/>
            <person name="Mahowald M."/>
            <person name="Liep D."/>
            <person name="Gordon J."/>
        </authorList>
    </citation>
    <scope>NUCLEOTIDE SEQUENCE [LARGE SCALE GENOMIC DNA]</scope>
    <source>
        <strain evidence="2">ATCC 25827</strain>
    </source>
</reference>
<dbReference type="EMBL" id="ABJD02000104">
    <property type="protein sequence ID" value="EDU57860.1"/>
    <property type="molecule type" value="Genomic_DNA"/>
</dbReference>
<comment type="caution">
    <text evidence="1">The sequence shown here is derived from an EMBL/GenBank/DDBJ whole genome shotgun (WGS) entry which is preliminary data.</text>
</comment>
<reference evidence="1 2" key="3">
    <citation type="submission" date="2008-05" db="EMBL/GenBank/DDBJ databases">
        <authorList>
            <person name="Fulton L."/>
            <person name="Clifton S."/>
            <person name="Fulton B."/>
            <person name="Xu J."/>
            <person name="Minx P."/>
            <person name="Pepin K.H."/>
            <person name="Johnson M."/>
            <person name="Thiruvilangam P."/>
            <person name="Bhonagiri V."/>
            <person name="Nash W.E."/>
            <person name="Mardis E.R."/>
            <person name="Wilson R.K."/>
        </authorList>
    </citation>
    <scope>NUCLEOTIDE SEQUENCE [LARGE SCALE GENOMIC DNA]</scope>
    <source>
        <strain evidence="1 2">ATCC 25827</strain>
    </source>
</reference>
<accession>A0AA86YHW6</accession>
<evidence type="ECO:0000313" key="1">
    <source>
        <dbReference type="EMBL" id="EDU57860.1"/>
    </source>
</evidence>
<reference evidence="2" key="1">
    <citation type="submission" date="2008-04" db="EMBL/GenBank/DDBJ databases">
        <title>Draft genome sequence of Providencia stuartii (ATCC 25827).</title>
        <authorList>
            <person name="Sudarsanam P."/>
            <person name="Ley R."/>
            <person name="Guruge J."/>
            <person name="Turnbaugh P.J."/>
            <person name="Mahowald M."/>
            <person name="Liep D."/>
            <person name="Gordon J."/>
        </authorList>
    </citation>
    <scope>NUCLEOTIDE SEQUENCE [LARGE SCALE GENOMIC DNA]</scope>
    <source>
        <strain evidence="2">ATCC 25827</strain>
    </source>
</reference>
<organism evidence="1 2">
    <name type="scientific">Providencia stuartii ATCC 25827</name>
    <dbReference type="NCBI Taxonomy" id="471874"/>
    <lineage>
        <taxon>Bacteria</taxon>
        <taxon>Pseudomonadati</taxon>
        <taxon>Pseudomonadota</taxon>
        <taxon>Gammaproteobacteria</taxon>
        <taxon>Enterobacterales</taxon>
        <taxon>Morganellaceae</taxon>
        <taxon>Providencia</taxon>
    </lineage>
</organism>
<gene>
    <name evidence="1" type="ORF">PROSTU_04129</name>
</gene>
<dbReference type="AlphaFoldDB" id="A0AA86YHW6"/>
<dbReference type="Proteomes" id="UP000004506">
    <property type="component" value="Unassembled WGS sequence"/>
</dbReference>
<protein>
    <submittedName>
        <fullName evidence="1">Uncharacterized protein</fullName>
    </submittedName>
</protein>
<sequence length="316" mass="36706">MSKKYQLRLKATKTIQIIIGKKKPLSISKQLKYFGTHTNNLESKFKTKKGFLDLMKYAVKHMPLKEWSLSIIDSPFTTKLNETADEYDQLYDTFHYFQHYPDYEEFKTVIEQSEGNVSQFIAERYYLAAQCIDDINFIEFSRSVKTTDEASCYKVISQQYRTLSTNLAKHQSILNTLNVGILGLMLAKYAYTQKKQGKANTYLDDSSKHIMALNAFVNSQEQQVKRSAGALETQKPYKLAKLELIRLLEIASKQRSYKTSKDLIDSLVSDMKYFANTKNGRKPAESNMERTIRNWLLKDENINIKYNLCLKNCIHP</sequence>
<name>A0AA86YHW6_PROST</name>
<evidence type="ECO:0000313" key="2">
    <source>
        <dbReference type="Proteomes" id="UP000004506"/>
    </source>
</evidence>
<proteinExistence type="predicted"/>